<feature type="non-terminal residue" evidence="1">
    <location>
        <position position="50"/>
    </location>
</feature>
<keyword evidence="2" id="KW-1185">Reference proteome</keyword>
<proteinExistence type="predicted"/>
<evidence type="ECO:0000313" key="1">
    <source>
        <dbReference type="EMBL" id="KAF5897016.1"/>
    </source>
</evidence>
<organism evidence="1 2">
    <name type="scientific">Clarias magur</name>
    <name type="common">Asian catfish</name>
    <name type="synonym">Macropteronotus magur</name>
    <dbReference type="NCBI Taxonomy" id="1594786"/>
    <lineage>
        <taxon>Eukaryota</taxon>
        <taxon>Metazoa</taxon>
        <taxon>Chordata</taxon>
        <taxon>Craniata</taxon>
        <taxon>Vertebrata</taxon>
        <taxon>Euteleostomi</taxon>
        <taxon>Actinopterygii</taxon>
        <taxon>Neopterygii</taxon>
        <taxon>Teleostei</taxon>
        <taxon>Ostariophysi</taxon>
        <taxon>Siluriformes</taxon>
        <taxon>Clariidae</taxon>
        <taxon>Clarias</taxon>
    </lineage>
</organism>
<comment type="caution">
    <text evidence="1">The sequence shown here is derived from an EMBL/GenBank/DDBJ whole genome shotgun (WGS) entry which is preliminary data.</text>
</comment>
<name>A0A8J4X192_CLAMG</name>
<dbReference type="GO" id="GO:0016853">
    <property type="term" value="F:isomerase activity"/>
    <property type="evidence" value="ECO:0007669"/>
    <property type="project" value="UniProtKB-KW"/>
</dbReference>
<evidence type="ECO:0000313" key="2">
    <source>
        <dbReference type="Proteomes" id="UP000727407"/>
    </source>
</evidence>
<dbReference type="EMBL" id="QNUK01000252">
    <property type="protein sequence ID" value="KAF5897016.1"/>
    <property type="molecule type" value="Genomic_DNA"/>
</dbReference>
<reference evidence="1" key="1">
    <citation type="submission" date="2020-07" db="EMBL/GenBank/DDBJ databases">
        <title>Clarias magur genome sequencing, assembly and annotation.</title>
        <authorList>
            <person name="Kushwaha B."/>
            <person name="Kumar R."/>
            <person name="Das P."/>
            <person name="Joshi C.G."/>
            <person name="Kumar D."/>
            <person name="Nagpure N.S."/>
            <person name="Pandey M."/>
            <person name="Agarwal S."/>
            <person name="Srivastava S."/>
            <person name="Singh M."/>
            <person name="Sahoo L."/>
            <person name="Jayasankar P."/>
            <person name="Meher P.K."/>
            <person name="Koringa P.G."/>
            <person name="Iquebal M.A."/>
            <person name="Das S.P."/>
            <person name="Bit A."/>
            <person name="Patnaik S."/>
            <person name="Patel N."/>
            <person name="Shah T.M."/>
            <person name="Hinsu A."/>
            <person name="Jena J.K."/>
        </authorList>
    </citation>
    <scope>NUCLEOTIDE SEQUENCE</scope>
    <source>
        <strain evidence="1">CIFAMagur01</strain>
        <tissue evidence="1">Testis</tissue>
    </source>
</reference>
<keyword evidence="1" id="KW-0413">Isomerase</keyword>
<dbReference type="Proteomes" id="UP000727407">
    <property type="component" value="Unassembled WGS sequence"/>
</dbReference>
<sequence>ISVTTEVTLERMRCLSHRPVFLPSRSISPNPKQRRIHFGHFITASCHESA</sequence>
<gene>
    <name evidence="1" type="primary">uxaC</name>
    <name evidence="1" type="ORF">DAT39_013273</name>
</gene>
<protein>
    <submittedName>
        <fullName evidence="1">Uronate isomerase</fullName>
    </submittedName>
</protein>
<feature type="non-terminal residue" evidence="1">
    <location>
        <position position="1"/>
    </location>
</feature>
<accession>A0A8J4X192</accession>
<dbReference type="AlphaFoldDB" id="A0A8J4X192"/>